<evidence type="ECO:0000256" key="1">
    <source>
        <dbReference type="SAM" id="MobiDB-lite"/>
    </source>
</evidence>
<dbReference type="Proteomes" id="UP000499080">
    <property type="component" value="Unassembled WGS sequence"/>
</dbReference>
<evidence type="ECO:0000313" key="2">
    <source>
        <dbReference type="EMBL" id="GBL98294.1"/>
    </source>
</evidence>
<feature type="compositionally biased region" description="Basic and acidic residues" evidence="1">
    <location>
        <begin position="23"/>
        <end position="66"/>
    </location>
</feature>
<sequence>MSHTSNGDAHGDDDDHDDGDVHDDDHDVRHDDDRDDGHDGDHGDGHGAHDDDDRDVHDDGDHDDHARRVKASEGSGDLVARCRLQGRRVPGSKPHSTEDPSCIGPVARCIIRRGQTSWCGAEAWKRGVSSGIVPVI</sequence>
<comment type="caution">
    <text evidence="2">The sequence shown here is derived from an EMBL/GenBank/DDBJ whole genome shotgun (WGS) entry which is preliminary data.</text>
</comment>
<feature type="region of interest" description="Disordered" evidence="1">
    <location>
        <begin position="1"/>
        <end position="80"/>
    </location>
</feature>
<name>A0A4Y2C4P7_ARAVE</name>
<organism evidence="2 3">
    <name type="scientific">Araneus ventricosus</name>
    <name type="common">Orbweaver spider</name>
    <name type="synonym">Epeira ventricosa</name>
    <dbReference type="NCBI Taxonomy" id="182803"/>
    <lineage>
        <taxon>Eukaryota</taxon>
        <taxon>Metazoa</taxon>
        <taxon>Ecdysozoa</taxon>
        <taxon>Arthropoda</taxon>
        <taxon>Chelicerata</taxon>
        <taxon>Arachnida</taxon>
        <taxon>Araneae</taxon>
        <taxon>Araneomorphae</taxon>
        <taxon>Entelegynae</taxon>
        <taxon>Araneoidea</taxon>
        <taxon>Araneidae</taxon>
        <taxon>Araneus</taxon>
    </lineage>
</organism>
<keyword evidence="3" id="KW-1185">Reference proteome</keyword>
<accession>A0A4Y2C4P7</accession>
<dbReference type="EMBL" id="BGPR01000138">
    <property type="protein sequence ID" value="GBL98294.1"/>
    <property type="molecule type" value="Genomic_DNA"/>
</dbReference>
<feature type="compositionally biased region" description="Acidic residues" evidence="1">
    <location>
        <begin position="11"/>
        <end position="22"/>
    </location>
</feature>
<proteinExistence type="predicted"/>
<reference evidence="2 3" key="1">
    <citation type="journal article" date="2019" name="Sci. Rep.">
        <title>Orb-weaving spider Araneus ventricosus genome elucidates the spidroin gene catalogue.</title>
        <authorList>
            <person name="Kono N."/>
            <person name="Nakamura H."/>
            <person name="Ohtoshi R."/>
            <person name="Moran D.A.P."/>
            <person name="Shinohara A."/>
            <person name="Yoshida Y."/>
            <person name="Fujiwara M."/>
            <person name="Mori M."/>
            <person name="Tomita M."/>
            <person name="Arakawa K."/>
        </authorList>
    </citation>
    <scope>NUCLEOTIDE SEQUENCE [LARGE SCALE GENOMIC DNA]</scope>
</reference>
<protein>
    <submittedName>
        <fullName evidence="2">Uncharacterized protein</fullName>
    </submittedName>
</protein>
<dbReference type="AlphaFoldDB" id="A0A4Y2C4P7"/>
<gene>
    <name evidence="2" type="ORF">AVEN_174089_1</name>
</gene>
<evidence type="ECO:0000313" key="3">
    <source>
        <dbReference type="Proteomes" id="UP000499080"/>
    </source>
</evidence>